<keyword evidence="1" id="KW-1133">Transmembrane helix</keyword>
<dbReference type="EMBL" id="LCPE01000013">
    <property type="protein sequence ID" value="KKU94445.1"/>
    <property type="molecule type" value="Genomic_DNA"/>
</dbReference>
<evidence type="ECO:0000313" key="3">
    <source>
        <dbReference type="Proteomes" id="UP000034877"/>
    </source>
</evidence>
<feature type="transmembrane region" description="Helical" evidence="1">
    <location>
        <begin position="201"/>
        <end position="219"/>
    </location>
</feature>
<sequence length="601" mass="68848">MYSNFFHPHYLLDFLFMAFLLFLWDVSGWGLLRILQVKPPAWLRPVYWWLGLGLAVFVFFISHFFLPFKSAVFIGASLVLALPWLPKYLSLPHRLPPSFKSSLLFILIWLPLLPLVFVKTSLPPYVWDEAVYHYVSPQVLSTQAVWHFRTLYSNLPRILETAFVGLFLLTRTYATARLLHFLIYFSFQMALFSFLKDRFRVPVAAVVILVLNYLLPHLVLESTLGYIDLGTTSFILIVWLMAVETALGKRVHPAIFSAFAGLAVGAKYNSLSAVLVAGVLYLSVLVKTRSLGFRKIPGYLVLFLLLGGYWYVKNWLVTGNPVFPFFFACKQGVCRESQSFFAWADPLGLRNIFPVISRLFYDFPLFSYLIVALIALSIYIRSKFTSLIILSSGLFMAEYLVLSAFAGFTLRYFYHWQILLWMLLTLSLIGIIKHISGIIPSRLTRIGLVFTGLIMAALSLKLLLPAYFSYLPGGKNYYQTRFAFRLVPVTDWILWLLPKTGPAVIWCESQGQPLTLVVKDPDLLWSTGETKYTVFLNRCRHREDFIAGQPRYLISAQSCPDPSQPPPTRVKDDSRMGELRQENYQLVCRSRQIVSGLYLVP</sequence>
<protein>
    <recommendedName>
        <fullName evidence="4">Glycosyltransferase RgtA/B/C/D-like domain-containing protein</fullName>
    </recommendedName>
</protein>
<keyword evidence="1" id="KW-0812">Transmembrane</keyword>
<comment type="caution">
    <text evidence="2">The sequence shown here is derived from an EMBL/GenBank/DDBJ whole genome shotgun (WGS) entry which is preliminary data.</text>
</comment>
<dbReference type="Proteomes" id="UP000034877">
    <property type="component" value="Unassembled WGS sequence"/>
</dbReference>
<evidence type="ECO:0000313" key="2">
    <source>
        <dbReference type="EMBL" id="KKU94445.1"/>
    </source>
</evidence>
<feature type="transmembrane region" description="Helical" evidence="1">
    <location>
        <begin position="255"/>
        <end position="284"/>
    </location>
</feature>
<feature type="transmembrane region" description="Helical" evidence="1">
    <location>
        <begin position="46"/>
        <end position="65"/>
    </location>
</feature>
<proteinExistence type="predicted"/>
<gene>
    <name evidence="2" type="ORF">UY22_C0013G0010</name>
</gene>
<organism evidence="2 3">
    <name type="scientific">Candidatus Amesbacteria bacterium GW2011_GWC1_48_10</name>
    <dbReference type="NCBI Taxonomy" id="1618365"/>
    <lineage>
        <taxon>Bacteria</taxon>
        <taxon>Candidatus Amesiibacteriota</taxon>
    </lineage>
</organism>
<feature type="transmembrane region" description="Helical" evidence="1">
    <location>
        <begin position="101"/>
        <end position="118"/>
    </location>
</feature>
<keyword evidence="1" id="KW-0472">Membrane</keyword>
<feature type="transmembrane region" description="Helical" evidence="1">
    <location>
        <begin position="176"/>
        <end position="195"/>
    </location>
</feature>
<feature type="transmembrane region" description="Helical" evidence="1">
    <location>
        <begin position="359"/>
        <end position="380"/>
    </location>
</feature>
<feature type="transmembrane region" description="Helical" evidence="1">
    <location>
        <begin position="447"/>
        <end position="468"/>
    </location>
</feature>
<evidence type="ECO:0000256" key="1">
    <source>
        <dbReference type="SAM" id="Phobius"/>
    </source>
</evidence>
<evidence type="ECO:0008006" key="4">
    <source>
        <dbReference type="Google" id="ProtNLM"/>
    </source>
</evidence>
<feature type="transmembrane region" description="Helical" evidence="1">
    <location>
        <begin position="387"/>
        <end position="408"/>
    </location>
</feature>
<reference evidence="2 3" key="1">
    <citation type="journal article" date="2015" name="Nature">
        <title>rRNA introns, odd ribosomes, and small enigmatic genomes across a large radiation of phyla.</title>
        <authorList>
            <person name="Brown C.T."/>
            <person name="Hug L.A."/>
            <person name="Thomas B.C."/>
            <person name="Sharon I."/>
            <person name="Castelle C.J."/>
            <person name="Singh A."/>
            <person name="Wilkins M.J."/>
            <person name="Williams K.H."/>
            <person name="Banfield J.F."/>
        </authorList>
    </citation>
    <scope>NUCLEOTIDE SEQUENCE [LARGE SCALE GENOMIC DNA]</scope>
</reference>
<name>A0A0G1XJC0_9BACT</name>
<accession>A0A0G1XJC0</accession>
<feature type="transmembrane region" description="Helical" evidence="1">
    <location>
        <begin position="414"/>
        <end position="435"/>
    </location>
</feature>
<feature type="transmembrane region" description="Helical" evidence="1">
    <location>
        <begin position="14"/>
        <end position="34"/>
    </location>
</feature>
<feature type="transmembrane region" description="Helical" evidence="1">
    <location>
        <begin position="296"/>
        <end position="312"/>
    </location>
</feature>
<dbReference type="AlphaFoldDB" id="A0A0G1XJC0"/>
<feature type="transmembrane region" description="Helical" evidence="1">
    <location>
        <begin position="71"/>
        <end position="89"/>
    </location>
</feature>